<proteinExistence type="predicted"/>
<dbReference type="Proteomes" id="UP000747542">
    <property type="component" value="Unassembled WGS sequence"/>
</dbReference>
<evidence type="ECO:0000256" key="1">
    <source>
        <dbReference type="SAM" id="MobiDB-lite"/>
    </source>
</evidence>
<sequence length="100" mass="10814">MSAFSRRVTVSPSACSAATRRSRSSSRQRFMRALLFLSSMGFMTRLYWSVRDTGSTCTEETIVLKSPPTRPSTAGKLIHKSKSEGGQGAHSYSPPPGEGA</sequence>
<evidence type="ECO:0000313" key="3">
    <source>
        <dbReference type="Proteomes" id="UP000747542"/>
    </source>
</evidence>
<dbReference type="AlphaFoldDB" id="A0A8J5N4T8"/>
<comment type="caution">
    <text evidence="2">The sequence shown here is derived from an EMBL/GenBank/DDBJ whole genome shotgun (WGS) entry which is preliminary data.</text>
</comment>
<keyword evidence="3" id="KW-1185">Reference proteome</keyword>
<accession>A0A8J5N4T8</accession>
<feature type="region of interest" description="Disordered" evidence="1">
    <location>
        <begin position="59"/>
        <end position="100"/>
    </location>
</feature>
<name>A0A8J5N4T8_HOMAM</name>
<evidence type="ECO:0000313" key="2">
    <source>
        <dbReference type="EMBL" id="KAG7173391.1"/>
    </source>
</evidence>
<organism evidence="2 3">
    <name type="scientific">Homarus americanus</name>
    <name type="common">American lobster</name>
    <dbReference type="NCBI Taxonomy" id="6706"/>
    <lineage>
        <taxon>Eukaryota</taxon>
        <taxon>Metazoa</taxon>
        <taxon>Ecdysozoa</taxon>
        <taxon>Arthropoda</taxon>
        <taxon>Crustacea</taxon>
        <taxon>Multicrustacea</taxon>
        <taxon>Malacostraca</taxon>
        <taxon>Eumalacostraca</taxon>
        <taxon>Eucarida</taxon>
        <taxon>Decapoda</taxon>
        <taxon>Pleocyemata</taxon>
        <taxon>Astacidea</taxon>
        <taxon>Nephropoidea</taxon>
        <taxon>Nephropidae</taxon>
        <taxon>Homarus</taxon>
    </lineage>
</organism>
<feature type="region of interest" description="Disordered" evidence="1">
    <location>
        <begin position="1"/>
        <end position="25"/>
    </location>
</feature>
<reference evidence="2" key="1">
    <citation type="journal article" date="2021" name="Sci. Adv.">
        <title>The American lobster genome reveals insights on longevity, neural, and immune adaptations.</title>
        <authorList>
            <person name="Polinski J.M."/>
            <person name="Zimin A.V."/>
            <person name="Clark K.F."/>
            <person name="Kohn A.B."/>
            <person name="Sadowski N."/>
            <person name="Timp W."/>
            <person name="Ptitsyn A."/>
            <person name="Khanna P."/>
            <person name="Romanova D.Y."/>
            <person name="Williams P."/>
            <person name="Greenwood S.J."/>
            <person name="Moroz L.L."/>
            <person name="Walt D.R."/>
            <person name="Bodnar A.G."/>
        </authorList>
    </citation>
    <scope>NUCLEOTIDE SEQUENCE</scope>
    <source>
        <strain evidence="2">GMGI-L3</strain>
    </source>
</reference>
<protein>
    <submittedName>
        <fullName evidence="2">Uncharacterized protein</fullName>
    </submittedName>
</protein>
<gene>
    <name evidence="2" type="ORF">Hamer_G018676</name>
</gene>
<dbReference type="EMBL" id="JAHLQT010009960">
    <property type="protein sequence ID" value="KAG7173391.1"/>
    <property type="molecule type" value="Genomic_DNA"/>
</dbReference>